<evidence type="ECO:0000313" key="2">
    <source>
        <dbReference type="Proteomes" id="UP000324222"/>
    </source>
</evidence>
<evidence type="ECO:0000313" key="1">
    <source>
        <dbReference type="EMBL" id="MPC75831.1"/>
    </source>
</evidence>
<keyword evidence="2" id="KW-1185">Reference proteome</keyword>
<dbReference type="AlphaFoldDB" id="A0A5B7HS50"/>
<dbReference type="EMBL" id="VSRR010041965">
    <property type="protein sequence ID" value="MPC75831.1"/>
    <property type="molecule type" value="Genomic_DNA"/>
</dbReference>
<accession>A0A5B7HS50</accession>
<gene>
    <name evidence="1" type="ORF">E2C01_070228</name>
</gene>
<organism evidence="1 2">
    <name type="scientific">Portunus trituberculatus</name>
    <name type="common">Swimming crab</name>
    <name type="synonym">Neptunus trituberculatus</name>
    <dbReference type="NCBI Taxonomy" id="210409"/>
    <lineage>
        <taxon>Eukaryota</taxon>
        <taxon>Metazoa</taxon>
        <taxon>Ecdysozoa</taxon>
        <taxon>Arthropoda</taxon>
        <taxon>Crustacea</taxon>
        <taxon>Multicrustacea</taxon>
        <taxon>Malacostraca</taxon>
        <taxon>Eumalacostraca</taxon>
        <taxon>Eucarida</taxon>
        <taxon>Decapoda</taxon>
        <taxon>Pleocyemata</taxon>
        <taxon>Brachyura</taxon>
        <taxon>Eubrachyura</taxon>
        <taxon>Portunoidea</taxon>
        <taxon>Portunidae</taxon>
        <taxon>Portuninae</taxon>
        <taxon>Portunus</taxon>
    </lineage>
</organism>
<protein>
    <submittedName>
        <fullName evidence="1">Uncharacterized protein</fullName>
    </submittedName>
</protein>
<dbReference type="Proteomes" id="UP000324222">
    <property type="component" value="Unassembled WGS sequence"/>
</dbReference>
<proteinExistence type="predicted"/>
<sequence length="80" mass="9619">MTYACERESRCMLHFTKERATRRYRELRCARSMDRSISPSQQRMRVKPHCTFRIRRSTRDGCDIIGGLYFKSILITRSQI</sequence>
<reference evidence="1 2" key="1">
    <citation type="submission" date="2019-05" db="EMBL/GenBank/DDBJ databases">
        <title>Another draft genome of Portunus trituberculatus and its Hox gene families provides insights of decapod evolution.</title>
        <authorList>
            <person name="Jeong J.-H."/>
            <person name="Song I."/>
            <person name="Kim S."/>
            <person name="Choi T."/>
            <person name="Kim D."/>
            <person name="Ryu S."/>
            <person name="Kim W."/>
        </authorList>
    </citation>
    <scope>NUCLEOTIDE SEQUENCE [LARGE SCALE GENOMIC DNA]</scope>
    <source>
        <tissue evidence="1">Muscle</tissue>
    </source>
</reference>
<comment type="caution">
    <text evidence="1">The sequence shown here is derived from an EMBL/GenBank/DDBJ whole genome shotgun (WGS) entry which is preliminary data.</text>
</comment>
<name>A0A5B7HS50_PORTR</name>